<organism evidence="2 3">
    <name type="scientific">Methylovirgula ligni</name>
    <dbReference type="NCBI Taxonomy" id="569860"/>
    <lineage>
        <taxon>Bacteria</taxon>
        <taxon>Pseudomonadati</taxon>
        <taxon>Pseudomonadota</taxon>
        <taxon>Alphaproteobacteria</taxon>
        <taxon>Hyphomicrobiales</taxon>
        <taxon>Beijerinckiaceae</taxon>
        <taxon>Methylovirgula</taxon>
    </lineage>
</organism>
<keyword evidence="3" id="KW-1185">Reference proteome</keyword>
<dbReference type="AlphaFoldDB" id="A0A3D9Z1Z8"/>
<name>A0A3D9Z1Z8_9HYPH</name>
<reference evidence="2 3" key="1">
    <citation type="submission" date="2018-08" db="EMBL/GenBank/DDBJ databases">
        <title>Genomic Encyclopedia of Type Strains, Phase IV (KMG-IV): sequencing the most valuable type-strain genomes for metagenomic binning, comparative biology and taxonomic classification.</title>
        <authorList>
            <person name="Goeker M."/>
        </authorList>
    </citation>
    <scope>NUCLEOTIDE SEQUENCE [LARGE SCALE GENOMIC DNA]</scope>
    <source>
        <strain evidence="2 3">BW863</strain>
    </source>
</reference>
<sequence>MTQISTQHPSPAAKAVGETAHLQCFIVFVGGEAFGLPVDSVQTIFGIEAVTPVPLGPREIIGLVNLRGKIVTAVSLRRRLNLPEPPETRSTLAVGMDHRGENFALVVDEVGDVIHLDPKTEILLPPHLGERRAKFTKAAYRLETEILSLLDVSAVFDFPRHL</sequence>
<dbReference type="SUPFAM" id="SSF50341">
    <property type="entry name" value="CheW-like"/>
    <property type="match status" value="1"/>
</dbReference>
<comment type="caution">
    <text evidence="2">The sequence shown here is derived from an EMBL/GenBank/DDBJ whole genome shotgun (WGS) entry which is preliminary data.</text>
</comment>
<dbReference type="InterPro" id="IPR036061">
    <property type="entry name" value="CheW-like_dom_sf"/>
</dbReference>
<gene>
    <name evidence="2" type="ORF">DES32_0064</name>
</gene>
<dbReference type="OrthoDB" id="9794382at2"/>
<dbReference type="EMBL" id="QUMO01000001">
    <property type="protein sequence ID" value="REF88855.1"/>
    <property type="molecule type" value="Genomic_DNA"/>
</dbReference>
<dbReference type="Pfam" id="PF01584">
    <property type="entry name" value="CheW"/>
    <property type="match status" value="1"/>
</dbReference>
<dbReference type="SMART" id="SM00260">
    <property type="entry name" value="CheW"/>
    <property type="match status" value="1"/>
</dbReference>
<dbReference type="RefSeq" id="WP_115834704.1">
    <property type="nucleotide sequence ID" value="NZ_CP025086.1"/>
</dbReference>
<proteinExistence type="predicted"/>
<dbReference type="PANTHER" id="PTHR22617:SF23">
    <property type="entry name" value="CHEMOTAXIS PROTEIN CHEW"/>
    <property type="match status" value="1"/>
</dbReference>
<dbReference type="GO" id="GO:0007165">
    <property type="term" value="P:signal transduction"/>
    <property type="evidence" value="ECO:0007669"/>
    <property type="project" value="InterPro"/>
</dbReference>
<evidence type="ECO:0000313" key="3">
    <source>
        <dbReference type="Proteomes" id="UP000256900"/>
    </source>
</evidence>
<evidence type="ECO:0000259" key="1">
    <source>
        <dbReference type="PROSITE" id="PS50851"/>
    </source>
</evidence>
<dbReference type="GO" id="GO:0005829">
    <property type="term" value="C:cytosol"/>
    <property type="evidence" value="ECO:0007669"/>
    <property type="project" value="TreeGrafter"/>
</dbReference>
<dbReference type="PROSITE" id="PS50851">
    <property type="entry name" value="CHEW"/>
    <property type="match status" value="1"/>
</dbReference>
<dbReference type="PANTHER" id="PTHR22617">
    <property type="entry name" value="CHEMOTAXIS SENSOR HISTIDINE KINASE-RELATED"/>
    <property type="match status" value="1"/>
</dbReference>
<dbReference type="GO" id="GO:0006935">
    <property type="term" value="P:chemotaxis"/>
    <property type="evidence" value="ECO:0007669"/>
    <property type="project" value="InterPro"/>
</dbReference>
<dbReference type="Gene3D" id="2.30.30.40">
    <property type="entry name" value="SH3 Domains"/>
    <property type="match status" value="1"/>
</dbReference>
<dbReference type="Proteomes" id="UP000256900">
    <property type="component" value="Unassembled WGS sequence"/>
</dbReference>
<dbReference type="Gene3D" id="2.40.50.180">
    <property type="entry name" value="CheA-289, Domain 4"/>
    <property type="match status" value="1"/>
</dbReference>
<accession>A0A3D9Z1Z8</accession>
<feature type="domain" description="CheW-like" evidence="1">
    <location>
        <begin position="21"/>
        <end position="161"/>
    </location>
</feature>
<protein>
    <submittedName>
        <fullName evidence="2">Purine-binding chemotaxis protein CheW</fullName>
    </submittedName>
</protein>
<dbReference type="InterPro" id="IPR002545">
    <property type="entry name" value="CheW-lke_dom"/>
</dbReference>
<evidence type="ECO:0000313" key="2">
    <source>
        <dbReference type="EMBL" id="REF88855.1"/>
    </source>
</evidence>
<dbReference type="InterPro" id="IPR039315">
    <property type="entry name" value="CheW"/>
</dbReference>